<dbReference type="InterPro" id="IPR012676">
    <property type="entry name" value="TGS-like"/>
</dbReference>
<keyword evidence="3 6" id="KW-0547">Nucleotide-binding</keyword>
<protein>
    <recommendedName>
        <fullName evidence="6">Ribosome-binding ATPase YchF</fullName>
    </recommendedName>
</protein>
<dbReference type="PIRSF" id="PIRSF006641">
    <property type="entry name" value="CHP00092"/>
    <property type="match status" value="1"/>
</dbReference>
<dbReference type="CDD" id="cd04867">
    <property type="entry name" value="TGS_YchF_OLA1"/>
    <property type="match status" value="1"/>
</dbReference>
<keyword evidence="2" id="KW-0479">Metal-binding</keyword>
<comment type="similarity">
    <text evidence="6">Belongs to the TRAFAC class OBG-HflX-like GTPase superfamily. OBG GTPase family. YchF/OLA1 subfamily.</text>
</comment>
<dbReference type="Proteomes" id="UP000004211">
    <property type="component" value="Unassembled WGS sequence"/>
</dbReference>
<evidence type="ECO:0000256" key="5">
    <source>
        <dbReference type="ARBA" id="ARBA00022842"/>
    </source>
</evidence>
<dbReference type="CDD" id="cd01900">
    <property type="entry name" value="YchF"/>
    <property type="match status" value="1"/>
</dbReference>
<dbReference type="GO" id="GO:0016887">
    <property type="term" value="F:ATP hydrolysis activity"/>
    <property type="evidence" value="ECO:0007669"/>
    <property type="project" value="UniProtKB-UniRule"/>
</dbReference>
<dbReference type="GO" id="GO:0046872">
    <property type="term" value="F:metal ion binding"/>
    <property type="evidence" value="ECO:0007669"/>
    <property type="project" value="UniProtKB-KW"/>
</dbReference>
<dbReference type="InterPro" id="IPR004095">
    <property type="entry name" value="TGS"/>
</dbReference>
<dbReference type="InterPro" id="IPR006073">
    <property type="entry name" value="GTP-bd"/>
</dbReference>
<dbReference type="GO" id="GO:0005737">
    <property type="term" value="C:cytoplasm"/>
    <property type="evidence" value="ECO:0007669"/>
    <property type="project" value="TreeGrafter"/>
</dbReference>
<reference evidence="9 10" key="1">
    <citation type="submission" date="2010-08" db="EMBL/GenBank/DDBJ databases">
        <authorList>
            <person name="Durkin A.S."/>
            <person name="Madupu R."/>
            <person name="Torralba M."/>
            <person name="Gillis M."/>
            <person name="Methe B."/>
            <person name="Sutton G."/>
            <person name="Nelson K.E."/>
        </authorList>
    </citation>
    <scope>NUCLEOTIDE SEQUENCE [LARGE SCALE GENOMIC DNA]</scope>
    <source>
        <strain evidence="9 10">ACS-049-V-Sch6</strain>
    </source>
</reference>
<evidence type="ECO:0000256" key="3">
    <source>
        <dbReference type="ARBA" id="ARBA00022741"/>
    </source>
</evidence>
<feature type="binding site" evidence="6">
    <location>
        <begin position="31"/>
        <end position="36"/>
    </location>
    <ligand>
        <name>ATP</name>
        <dbReference type="ChEBI" id="CHEBI:30616"/>
    </ligand>
</feature>
<dbReference type="InterPro" id="IPR041706">
    <property type="entry name" value="YchF_N"/>
</dbReference>
<dbReference type="HAMAP" id="MF_00944">
    <property type="entry name" value="YchF_OLA1_ATPase"/>
    <property type="match status" value="1"/>
</dbReference>
<evidence type="ECO:0000256" key="4">
    <source>
        <dbReference type="ARBA" id="ARBA00022840"/>
    </source>
</evidence>
<dbReference type="PANTHER" id="PTHR23305">
    <property type="entry name" value="OBG GTPASE FAMILY"/>
    <property type="match status" value="1"/>
</dbReference>
<dbReference type="SUPFAM" id="SSF52540">
    <property type="entry name" value="P-loop containing nucleoside triphosphate hydrolases"/>
    <property type="match status" value="1"/>
</dbReference>
<evidence type="ECO:0000313" key="10">
    <source>
        <dbReference type="Proteomes" id="UP000004211"/>
    </source>
</evidence>
<comment type="function">
    <text evidence="6">ATPase that binds to both the 70S ribosome and the 50S ribosomal subunit in a nucleotide-independent manner.</text>
</comment>
<comment type="caution">
    <text evidence="9">The sequence shown here is derived from an EMBL/GenBank/DDBJ whole genome shotgun (WGS) entry which is preliminary data.</text>
</comment>
<dbReference type="NCBIfam" id="TIGR00092">
    <property type="entry name" value="redox-regulated ATPase YchF"/>
    <property type="match status" value="1"/>
</dbReference>
<dbReference type="InterPro" id="IPR027417">
    <property type="entry name" value="P-loop_NTPase"/>
</dbReference>
<dbReference type="AlphaFoldDB" id="E1L3U8"/>
<dbReference type="Gene3D" id="3.10.20.30">
    <property type="match status" value="1"/>
</dbReference>
<dbReference type="PANTHER" id="PTHR23305:SF18">
    <property type="entry name" value="OBG-TYPE G DOMAIN-CONTAINING PROTEIN"/>
    <property type="match status" value="1"/>
</dbReference>
<dbReference type="FunFam" id="1.10.150.300:FF:000001">
    <property type="entry name" value="Ribosome-binding ATPase YchF"/>
    <property type="match status" value="1"/>
</dbReference>
<dbReference type="SUPFAM" id="SSF81271">
    <property type="entry name" value="TGS-like"/>
    <property type="match status" value="1"/>
</dbReference>
<dbReference type="EMBL" id="AEDR01000005">
    <property type="protein sequence ID" value="EFL56858.1"/>
    <property type="molecule type" value="Genomic_DNA"/>
</dbReference>
<dbReference type="Gene3D" id="1.10.150.300">
    <property type="entry name" value="TGS-like domain"/>
    <property type="match status" value="1"/>
</dbReference>
<dbReference type="InterPro" id="IPR023192">
    <property type="entry name" value="TGS-like_dom_sf"/>
</dbReference>
<dbReference type="PROSITE" id="PS51710">
    <property type="entry name" value="G_OBG"/>
    <property type="match status" value="1"/>
</dbReference>
<name>E1L3U8_9FIRM</name>
<dbReference type="Pfam" id="PF06071">
    <property type="entry name" value="YchF-GTPase_C"/>
    <property type="match status" value="1"/>
</dbReference>
<feature type="domain" description="OBG-type G" evidence="7">
    <location>
        <begin position="22"/>
        <end position="278"/>
    </location>
</feature>
<organism evidence="9 10">
    <name type="scientific">Veillonella atypica ACS-049-V-Sch6</name>
    <dbReference type="NCBI Taxonomy" id="866776"/>
    <lineage>
        <taxon>Bacteria</taxon>
        <taxon>Bacillati</taxon>
        <taxon>Bacillota</taxon>
        <taxon>Negativicutes</taxon>
        <taxon>Veillonellales</taxon>
        <taxon>Veillonellaceae</taxon>
        <taxon>Veillonella</taxon>
    </lineage>
</organism>
<dbReference type="PROSITE" id="PS51880">
    <property type="entry name" value="TGS"/>
    <property type="match status" value="1"/>
</dbReference>
<accession>E1L3U8</accession>
<dbReference type="InterPro" id="IPR031167">
    <property type="entry name" value="G_OBG"/>
</dbReference>
<sequence>MKAFTMNEMTELIKGGTMSTNLEVGIVGLPNVGKSTLFNAITKAGAEAANYPFCTIEPNVGVVDVPDNRLAVLAEMFGSKRILPAAMRFVDIAGLVEGASKGEGLGNKFLSHIRQVDAIAQVIRCFDDPNITHVEGSIDPIRDIEIINTELCLADLESVEKRKQRIEKIAKSGDKDARAELPLLERIIEGLGEAKPVRAQGLDEEELEMIKELTLLTAKPSLYVANISEDEVSDYSANEHVKRVEEYAKNEGAGIVVVSARIESEIAELSDEESAAFLEDLGLEESGLTKLIKASYALLGLINYFTAGEMEARAWTIVNGTKAPQAAGKIHSDIEKGFIRAEIVSFDDLQACGSQNAAKEKGLVRLEGKDYVMKDGDVTHFRFNV</sequence>
<keyword evidence="4 6" id="KW-0067">ATP-binding</keyword>
<dbReference type="InterPro" id="IPR004396">
    <property type="entry name" value="ATPase_YchF/OLA1"/>
</dbReference>
<comment type="cofactor">
    <cofactor evidence="1">
        <name>Mg(2+)</name>
        <dbReference type="ChEBI" id="CHEBI:18420"/>
    </cofactor>
</comment>
<dbReference type="eggNOG" id="COG0012">
    <property type="taxonomic scope" value="Bacteria"/>
</dbReference>
<feature type="domain" description="TGS" evidence="8">
    <location>
        <begin position="300"/>
        <end position="383"/>
    </location>
</feature>
<gene>
    <name evidence="6 9" type="primary">ychF</name>
    <name evidence="9" type="ORF">HMPREF9321_0249</name>
</gene>
<evidence type="ECO:0000313" key="9">
    <source>
        <dbReference type="EMBL" id="EFL56858.1"/>
    </source>
</evidence>
<dbReference type="GO" id="GO:0005524">
    <property type="term" value="F:ATP binding"/>
    <property type="evidence" value="ECO:0007669"/>
    <property type="project" value="UniProtKB-UniRule"/>
</dbReference>
<dbReference type="GO" id="GO:0043023">
    <property type="term" value="F:ribosomal large subunit binding"/>
    <property type="evidence" value="ECO:0007669"/>
    <property type="project" value="UniProtKB-UniRule"/>
</dbReference>
<proteinExistence type="inferred from homology"/>
<dbReference type="InterPro" id="IPR013029">
    <property type="entry name" value="YchF_C"/>
</dbReference>
<dbReference type="PRINTS" id="PR00326">
    <property type="entry name" value="GTP1OBG"/>
</dbReference>
<dbReference type="Gene3D" id="3.40.50.300">
    <property type="entry name" value="P-loop containing nucleotide triphosphate hydrolases"/>
    <property type="match status" value="1"/>
</dbReference>
<keyword evidence="5" id="KW-0460">Magnesium</keyword>
<dbReference type="InterPro" id="IPR012675">
    <property type="entry name" value="Beta-grasp_dom_sf"/>
</dbReference>
<evidence type="ECO:0000256" key="2">
    <source>
        <dbReference type="ARBA" id="ARBA00022723"/>
    </source>
</evidence>
<evidence type="ECO:0000256" key="1">
    <source>
        <dbReference type="ARBA" id="ARBA00001946"/>
    </source>
</evidence>
<dbReference type="GO" id="GO:0005525">
    <property type="term" value="F:GTP binding"/>
    <property type="evidence" value="ECO:0007669"/>
    <property type="project" value="InterPro"/>
</dbReference>
<evidence type="ECO:0000259" key="7">
    <source>
        <dbReference type="PROSITE" id="PS51710"/>
    </source>
</evidence>
<evidence type="ECO:0000256" key="6">
    <source>
        <dbReference type="HAMAP-Rule" id="MF_00944"/>
    </source>
</evidence>
<evidence type="ECO:0000259" key="8">
    <source>
        <dbReference type="PROSITE" id="PS51880"/>
    </source>
</evidence>
<dbReference type="FunFam" id="3.10.20.30:FF:000001">
    <property type="entry name" value="Ribosome-binding ATPase YchF"/>
    <property type="match status" value="1"/>
</dbReference>
<dbReference type="Pfam" id="PF01926">
    <property type="entry name" value="MMR_HSR1"/>
    <property type="match status" value="1"/>
</dbReference>